<organism evidence="1 2">
    <name type="scientific">Hypholoma sublateritium (strain FD-334 SS-4)</name>
    <dbReference type="NCBI Taxonomy" id="945553"/>
    <lineage>
        <taxon>Eukaryota</taxon>
        <taxon>Fungi</taxon>
        <taxon>Dikarya</taxon>
        <taxon>Basidiomycota</taxon>
        <taxon>Agaricomycotina</taxon>
        <taxon>Agaricomycetes</taxon>
        <taxon>Agaricomycetidae</taxon>
        <taxon>Agaricales</taxon>
        <taxon>Agaricineae</taxon>
        <taxon>Strophariaceae</taxon>
        <taxon>Hypholoma</taxon>
    </lineage>
</organism>
<name>A0A0D2P7U4_HYPSF</name>
<dbReference type="AlphaFoldDB" id="A0A0D2P7U4"/>
<evidence type="ECO:0000313" key="1">
    <source>
        <dbReference type="EMBL" id="KJA24686.1"/>
    </source>
</evidence>
<keyword evidence="2" id="KW-1185">Reference proteome</keyword>
<proteinExistence type="predicted"/>
<sequence>MNEGSRCIRTSYPVWVRKSGMRCRYGNDTSSEREVRRTDSRILQNMRTAGLRRRWRTARQQEIDALLPMRRDCRCAPSLCYVPALRPGPLFWDNLERTRGYGQMRIEDQLWLADQIGVDVVLYGSQQDDQTYNRRSAQTRRLWVIREHLAKGHPNKAWHSGFAVT</sequence>
<gene>
    <name evidence="1" type="ORF">HYPSUDRAFT_200253</name>
</gene>
<dbReference type="EMBL" id="KN817535">
    <property type="protein sequence ID" value="KJA24686.1"/>
    <property type="molecule type" value="Genomic_DNA"/>
</dbReference>
<dbReference type="Proteomes" id="UP000054270">
    <property type="component" value="Unassembled WGS sequence"/>
</dbReference>
<evidence type="ECO:0000313" key="2">
    <source>
        <dbReference type="Proteomes" id="UP000054270"/>
    </source>
</evidence>
<accession>A0A0D2P7U4</accession>
<reference evidence="2" key="1">
    <citation type="submission" date="2014-04" db="EMBL/GenBank/DDBJ databases">
        <title>Evolutionary Origins and Diversification of the Mycorrhizal Mutualists.</title>
        <authorList>
            <consortium name="DOE Joint Genome Institute"/>
            <consortium name="Mycorrhizal Genomics Consortium"/>
            <person name="Kohler A."/>
            <person name="Kuo A."/>
            <person name="Nagy L.G."/>
            <person name="Floudas D."/>
            <person name="Copeland A."/>
            <person name="Barry K.W."/>
            <person name="Cichocki N."/>
            <person name="Veneault-Fourrey C."/>
            <person name="LaButti K."/>
            <person name="Lindquist E.A."/>
            <person name="Lipzen A."/>
            <person name="Lundell T."/>
            <person name="Morin E."/>
            <person name="Murat C."/>
            <person name="Riley R."/>
            <person name="Ohm R."/>
            <person name="Sun H."/>
            <person name="Tunlid A."/>
            <person name="Henrissat B."/>
            <person name="Grigoriev I.V."/>
            <person name="Hibbett D.S."/>
            <person name="Martin F."/>
        </authorList>
    </citation>
    <scope>NUCLEOTIDE SEQUENCE [LARGE SCALE GENOMIC DNA]</scope>
    <source>
        <strain evidence="2">FD-334 SS-4</strain>
    </source>
</reference>
<protein>
    <submittedName>
        <fullName evidence="1">Uncharacterized protein</fullName>
    </submittedName>
</protein>